<dbReference type="EMBL" id="QEOP01000003">
    <property type="protein sequence ID" value="PVZ93624.1"/>
    <property type="molecule type" value="Genomic_DNA"/>
</dbReference>
<feature type="domain" description="Carboxylesterase type B" evidence="1">
    <location>
        <begin position="51"/>
        <end position="341"/>
    </location>
</feature>
<comment type="caution">
    <text evidence="2">The sequence shown here is derived from an EMBL/GenBank/DDBJ whole genome shotgun (WGS) entry which is preliminary data.</text>
</comment>
<name>A0A2V1HU52_9MICO</name>
<dbReference type="Gene3D" id="3.40.50.1820">
    <property type="entry name" value="alpha/beta hydrolase"/>
    <property type="match status" value="1"/>
</dbReference>
<dbReference type="SUPFAM" id="SSF53474">
    <property type="entry name" value="alpha/beta-Hydrolases"/>
    <property type="match status" value="1"/>
</dbReference>
<evidence type="ECO:0000313" key="3">
    <source>
        <dbReference type="Proteomes" id="UP000244893"/>
    </source>
</evidence>
<proteinExistence type="predicted"/>
<organism evidence="2 3">
    <name type="scientific">Amnibacterium flavum</name>
    <dbReference type="NCBI Taxonomy" id="2173173"/>
    <lineage>
        <taxon>Bacteria</taxon>
        <taxon>Bacillati</taxon>
        <taxon>Actinomycetota</taxon>
        <taxon>Actinomycetes</taxon>
        <taxon>Micrococcales</taxon>
        <taxon>Microbacteriaceae</taxon>
        <taxon>Amnibacterium</taxon>
    </lineage>
</organism>
<accession>A0A2V1HU52</accession>
<evidence type="ECO:0000259" key="1">
    <source>
        <dbReference type="Pfam" id="PF00135"/>
    </source>
</evidence>
<sequence>MPAVSGSVSAPVDIVGEVSDVSLEPHRNAASEPPRFAPPAGPIVGRVDRGVIRATGIPYARASRFGPPAPVPDHDGVFEATEWSPACPQEPNPFLEDVLGTGFGELEGSEDCQNLSITLPLDIRPDERLPVMVWIHGGSYVQGAGDVAIMDPRFLVIEQRVIVVSVTYRLGLFGYLGDAKGRPANLGLLDQVEAFRWVRRNIAAFGGDPDRVTAFGQSAGGDAVAHLMATPDASSLFSRAIIQSAPLGISRKRDRMNAAMSRAAEVVTGDMSWEEILEVQAAAEKSASRFGLLGGMPFGTQYGHTPLPDEKDVDEVWSAVAPRIDILIGHTSEEARLFAHRVPALDRMFRIPVLGRGLEAAMVAIATRAVYSWSNARFAKRHARAGGRAHSYVLSWSAPGNPYGSAHTIDLPMLFGDEATWKPASLLKGASWDDIRTSGEQVRRVWADFARGELGESGRIPNTLTYRRLP</sequence>
<gene>
    <name evidence="2" type="ORF">DDQ50_15070</name>
</gene>
<dbReference type="OrthoDB" id="3199405at2"/>
<dbReference type="PANTHER" id="PTHR11559">
    <property type="entry name" value="CARBOXYLESTERASE"/>
    <property type="match status" value="1"/>
</dbReference>
<dbReference type="Proteomes" id="UP000244893">
    <property type="component" value="Unassembled WGS sequence"/>
</dbReference>
<dbReference type="Pfam" id="PF00135">
    <property type="entry name" value="COesterase"/>
    <property type="match status" value="1"/>
</dbReference>
<dbReference type="InterPro" id="IPR050309">
    <property type="entry name" value="Type-B_Carboxylest/Lipase"/>
</dbReference>
<protein>
    <submittedName>
        <fullName evidence="2">Carboxylesterase</fullName>
    </submittedName>
</protein>
<evidence type="ECO:0000313" key="2">
    <source>
        <dbReference type="EMBL" id="PVZ93624.1"/>
    </source>
</evidence>
<dbReference type="AlphaFoldDB" id="A0A2V1HU52"/>
<keyword evidence="3" id="KW-1185">Reference proteome</keyword>
<dbReference type="InterPro" id="IPR029058">
    <property type="entry name" value="AB_hydrolase_fold"/>
</dbReference>
<reference evidence="2 3" key="1">
    <citation type="submission" date="2018-05" db="EMBL/GenBank/DDBJ databases">
        <title>Amnibacterium sp. M8JJ-5, whole genome shotgun sequence.</title>
        <authorList>
            <person name="Tuo L."/>
        </authorList>
    </citation>
    <scope>NUCLEOTIDE SEQUENCE [LARGE SCALE GENOMIC DNA]</scope>
    <source>
        <strain evidence="2 3">M8JJ-5</strain>
    </source>
</reference>
<dbReference type="InterPro" id="IPR002018">
    <property type="entry name" value="CarbesteraseB"/>
</dbReference>